<dbReference type="EMBL" id="CP060096">
    <property type="protein sequence ID" value="QSZ28208.1"/>
    <property type="molecule type" value="Genomic_DNA"/>
</dbReference>
<keyword evidence="1" id="KW-0472">Membrane</keyword>
<feature type="transmembrane region" description="Helical" evidence="1">
    <location>
        <begin position="49"/>
        <end position="71"/>
    </location>
</feature>
<protein>
    <submittedName>
        <fullName evidence="2">Uncharacterized protein</fullName>
    </submittedName>
</protein>
<dbReference type="AlphaFoldDB" id="A0A975GB96"/>
<name>A0A975GB96_9THEO</name>
<feature type="transmembrane region" description="Helical" evidence="1">
    <location>
        <begin position="12"/>
        <end position="37"/>
    </location>
</feature>
<evidence type="ECO:0000313" key="2">
    <source>
        <dbReference type="EMBL" id="QSZ28208.1"/>
    </source>
</evidence>
<organism evidence="2 3">
    <name type="scientific">Aceticella autotrophica</name>
    <dbReference type="NCBI Taxonomy" id="2755338"/>
    <lineage>
        <taxon>Bacteria</taxon>
        <taxon>Bacillati</taxon>
        <taxon>Bacillota</taxon>
        <taxon>Clostridia</taxon>
        <taxon>Thermoanaerobacterales</taxon>
        <taxon>Thermoanaerobacteraceae</taxon>
        <taxon>Aceticella</taxon>
    </lineage>
</organism>
<evidence type="ECO:0000313" key="3">
    <source>
        <dbReference type="Proteomes" id="UP000671913"/>
    </source>
</evidence>
<proteinExistence type="predicted"/>
<dbReference type="KEGG" id="aaut:ACETAC_05010"/>
<accession>A0A975GB96</accession>
<evidence type="ECO:0000256" key="1">
    <source>
        <dbReference type="SAM" id="Phobius"/>
    </source>
</evidence>
<keyword evidence="1" id="KW-1133">Transmembrane helix</keyword>
<keyword evidence="1" id="KW-0812">Transmembrane</keyword>
<dbReference type="Proteomes" id="UP000671913">
    <property type="component" value="Chromosome"/>
</dbReference>
<sequence>MLANFTKNWQELLLGVDVGGMGTLIASLASIISYKIYIDDNKSDNKRYILLFTIYNLIGLILLGTMSYIILKVR</sequence>
<reference evidence="2" key="1">
    <citation type="submission" date="2020-08" db="EMBL/GenBank/DDBJ databases">
        <title>Genomic insights into the carbon and energy metabolism of the first obligate autotrophic acetogenic bacterium Aceticella autotrophica gen. nov., sp. nov.</title>
        <authorList>
            <person name="Toshchakov S.V."/>
            <person name="Elcheninov A.G."/>
            <person name="Kublanov I.V."/>
            <person name="Frolov E.N."/>
            <person name="Lebedinsky A.V."/>
        </authorList>
    </citation>
    <scope>NUCLEOTIDE SEQUENCE</scope>
    <source>
        <strain evidence="2">3443-3Ac</strain>
    </source>
</reference>
<dbReference type="RefSeq" id="WP_284680949.1">
    <property type="nucleotide sequence ID" value="NZ_CP060096.1"/>
</dbReference>
<gene>
    <name evidence="2" type="ORF">ACETAC_05010</name>
</gene>
<keyword evidence="3" id="KW-1185">Reference proteome</keyword>